<organism evidence="2 3">
    <name type="scientific">Amycolatopsis taiwanensis</name>
    <dbReference type="NCBI Taxonomy" id="342230"/>
    <lineage>
        <taxon>Bacteria</taxon>
        <taxon>Bacillati</taxon>
        <taxon>Actinomycetota</taxon>
        <taxon>Actinomycetes</taxon>
        <taxon>Pseudonocardiales</taxon>
        <taxon>Pseudonocardiaceae</taxon>
        <taxon>Amycolatopsis</taxon>
    </lineage>
</organism>
<keyword evidence="3" id="KW-1185">Reference proteome</keyword>
<proteinExistence type="predicted"/>
<evidence type="ECO:0000313" key="2">
    <source>
        <dbReference type="EMBL" id="GLY64444.1"/>
    </source>
</evidence>
<evidence type="ECO:0000256" key="1">
    <source>
        <dbReference type="SAM" id="MobiDB-lite"/>
    </source>
</evidence>
<reference evidence="2" key="1">
    <citation type="submission" date="2023-03" db="EMBL/GenBank/DDBJ databases">
        <title>Amycolatopsis taiwanensis NBRC 103393.</title>
        <authorList>
            <person name="Ichikawa N."/>
            <person name="Sato H."/>
            <person name="Tonouchi N."/>
        </authorList>
    </citation>
    <scope>NUCLEOTIDE SEQUENCE</scope>
    <source>
        <strain evidence="2">NBRC 103393</strain>
    </source>
</reference>
<dbReference type="EMBL" id="BSTI01000002">
    <property type="protein sequence ID" value="GLY64444.1"/>
    <property type="molecule type" value="Genomic_DNA"/>
</dbReference>
<comment type="caution">
    <text evidence="2">The sequence shown here is derived from an EMBL/GenBank/DDBJ whole genome shotgun (WGS) entry which is preliminary data.</text>
</comment>
<feature type="region of interest" description="Disordered" evidence="1">
    <location>
        <begin position="74"/>
        <end position="94"/>
    </location>
</feature>
<dbReference type="AlphaFoldDB" id="A0A9W6QUK0"/>
<feature type="compositionally biased region" description="Basic and acidic residues" evidence="1">
    <location>
        <begin position="85"/>
        <end position="94"/>
    </location>
</feature>
<protein>
    <submittedName>
        <fullName evidence="2">Uncharacterized protein</fullName>
    </submittedName>
</protein>
<name>A0A9W6QUK0_9PSEU</name>
<evidence type="ECO:0000313" key="3">
    <source>
        <dbReference type="Proteomes" id="UP001165136"/>
    </source>
</evidence>
<dbReference type="Proteomes" id="UP001165136">
    <property type="component" value="Unassembled WGS sequence"/>
</dbReference>
<accession>A0A9W6QUK0</accession>
<gene>
    <name evidence="2" type="ORF">Atai01_10630</name>
</gene>
<sequence length="94" mass="10094">MTLPVASRGNHGDHRARAFVPLSGRRGAHVVDLTRPSMQRFVDTVKGVWGLAPSRGCGGGAPARQSVWGLALRRGMGAEPPQDTVARKPAEERR</sequence>